<comment type="caution">
    <text evidence="2">The sequence shown here is derived from an EMBL/GenBank/DDBJ whole genome shotgun (WGS) entry which is preliminary data.</text>
</comment>
<dbReference type="Proteomes" id="UP001163046">
    <property type="component" value="Unassembled WGS sequence"/>
</dbReference>
<accession>A0A9W9YUK6</accession>
<dbReference type="EMBL" id="MU826898">
    <property type="protein sequence ID" value="KAJ7369621.1"/>
    <property type="molecule type" value="Genomic_DNA"/>
</dbReference>
<evidence type="ECO:0000313" key="2">
    <source>
        <dbReference type="EMBL" id="KAJ7369621.1"/>
    </source>
</evidence>
<protein>
    <submittedName>
        <fullName evidence="2">Ion transmembrane transport</fullName>
    </submittedName>
</protein>
<dbReference type="Pfam" id="PF20262">
    <property type="entry name" value="UNC80_C"/>
    <property type="match status" value="1"/>
</dbReference>
<feature type="domain" description="Protein UNC80 C-terminal" evidence="1">
    <location>
        <begin position="2"/>
        <end position="187"/>
    </location>
</feature>
<dbReference type="GO" id="GO:0055080">
    <property type="term" value="P:monoatomic cation homeostasis"/>
    <property type="evidence" value="ECO:0007669"/>
    <property type="project" value="TreeGrafter"/>
</dbReference>
<keyword evidence="3" id="KW-1185">Reference proteome</keyword>
<dbReference type="InterPro" id="IPR046460">
    <property type="entry name" value="UNC80_C"/>
</dbReference>
<dbReference type="GO" id="GO:0034703">
    <property type="term" value="C:cation channel complex"/>
    <property type="evidence" value="ECO:0007669"/>
    <property type="project" value="TreeGrafter"/>
</dbReference>
<dbReference type="AlphaFoldDB" id="A0A9W9YUK6"/>
<evidence type="ECO:0000313" key="3">
    <source>
        <dbReference type="Proteomes" id="UP001163046"/>
    </source>
</evidence>
<proteinExistence type="predicted"/>
<reference evidence="2" key="1">
    <citation type="submission" date="2023-01" db="EMBL/GenBank/DDBJ databases">
        <title>Genome assembly of the deep-sea coral Lophelia pertusa.</title>
        <authorList>
            <person name="Herrera S."/>
            <person name="Cordes E."/>
        </authorList>
    </citation>
    <scope>NUCLEOTIDE SEQUENCE</scope>
    <source>
        <strain evidence="2">USNM1676648</strain>
        <tissue evidence="2">Polyp</tissue>
    </source>
</reference>
<dbReference type="PANTHER" id="PTHR31781">
    <property type="entry name" value="UNC80"/>
    <property type="match status" value="1"/>
</dbReference>
<dbReference type="GO" id="GO:0030424">
    <property type="term" value="C:axon"/>
    <property type="evidence" value="ECO:0007669"/>
    <property type="project" value="TreeGrafter"/>
</dbReference>
<sequence length="226" mass="24687">MKQFYILHQKPCLLQLFASVAPILLLQTRPDVTDEEESEADDISGKIPPKCLFALLTSLDKPSPDSLEVLDLVRAEKPLKPTDSCYECSTDPPGVSQIDTAIRLCVTVVNFAPESKRAVQMVVVLSAILPHYLDYLRTDSSSPDNEEKLKQELTGLSSLVTSINVLVKSSEVLTRSFVHFQSYKSFSDKSTGIFPDLASTTSLMFGRASISSIEAPSAGDEGELGE</sequence>
<keyword evidence="2" id="KW-0812">Transmembrane</keyword>
<dbReference type="GO" id="GO:0005261">
    <property type="term" value="F:monoatomic cation channel activity"/>
    <property type="evidence" value="ECO:0007669"/>
    <property type="project" value="TreeGrafter"/>
</dbReference>
<gene>
    <name evidence="2" type="primary">unc-80_1</name>
    <name evidence="2" type="ORF">OS493_037571</name>
</gene>
<dbReference type="PANTHER" id="PTHR31781:SF1">
    <property type="entry name" value="PROTEIN UNC-80 HOMOLOG"/>
    <property type="match status" value="1"/>
</dbReference>
<dbReference type="OrthoDB" id="5961507at2759"/>
<name>A0A9W9YUK6_9CNID</name>
<keyword evidence="2" id="KW-0472">Membrane</keyword>
<organism evidence="2 3">
    <name type="scientific">Desmophyllum pertusum</name>
    <dbReference type="NCBI Taxonomy" id="174260"/>
    <lineage>
        <taxon>Eukaryota</taxon>
        <taxon>Metazoa</taxon>
        <taxon>Cnidaria</taxon>
        <taxon>Anthozoa</taxon>
        <taxon>Hexacorallia</taxon>
        <taxon>Scleractinia</taxon>
        <taxon>Caryophylliina</taxon>
        <taxon>Caryophylliidae</taxon>
        <taxon>Desmophyllum</taxon>
    </lineage>
</organism>
<evidence type="ECO:0000259" key="1">
    <source>
        <dbReference type="Pfam" id="PF20262"/>
    </source>
</evidence>